<feature type="region of interest" description="Disordered" evidence="2">
    <location>
        <begin position="489"/>
        <end position="522"/>
    </location>
</feature>
<proteinExistence type="predicted"/>
<feature type="compositionally biased region" description="Low complexity" evidence="2">
    <location>
        <begin position="802"/>
        <end position="813"/>
    </location>
</feature>
<feature type="region of interest" description="Disordered" evidence="2">
    <location>
        <begin position="626"/>
        <end position="651"/>
    </location>
</feature>
<protein>
    <submittedName>
        <fullName evidence="3">Uncharacterized protein</fullName>
    </submittedName>
</protein>
<feature type="region of interest" description="Disordered" evidence="2">
    <location>
        <begin position="393"/>
        <end position="436"/>
    </location>
</feature>
<feature type="region of interest" description="Disordered" evidence="2">
    <location>
        <begin position="923"/>
        <end position="982"/>
    </location>
</feature>
<dbReference type="Proteomes" id="UP000000305">
    <property type="component" value="Unassembled WGS sequence"/>
</dbReference>
<feature type="compositionally biased region" description="Basic and acidic residues" evidence="2">
    <location>
        <begin position="86"/>
        <end position="95"/>
    </location>
</feature>
<dbReference type="KEGG" id="dpx:DAPPUDRAFT_243392"/>
<reference evidence="3 4" key="1">
    <citation type="journal article" date="2011" name="Science">
        <title>The ecoresponsive genome of Daphnia pulex.</title>
        <authorList>
            <person name="Colbourne J.K."/>
            <person name="Pfrender M.E."/>
            <person name="Gilbert D."/>
            <person name="Thomas W.K."/>
            <person name="Tucker A."/>
            <person name="Oakley T.H."/>
            <person name="Tokishita S."/>
            <person name="Aerts A."/>
            <person name="Arnold G.J."/>
            <person name="Basu M.K."/>
            <person name="Bauer D.J."/>
            <person name="Caceres C.E."/>
            <person name="Carmel L."/>
            <person name="Casola C."/>
            <person name="Choi J.H."/>
            <person name="Detter J.C."/>
            <person name="Dong Q."/>
            <person name="Dusheyko S."/>
            <person name="Eads B.D."/>
            <person name="Frohlich T."/>
            <person name="Geiler-Samerotte K.A."/>
            <person name="Gerlach D."/>
            <person name="Hatcher P."/>
            <person name="Jogdeo S."/>
            <person name="Krijgsveld J."/>
            <person name="Kriventseva E.V."/>
            <person name="Kultz D."/>
            <person name="Laforsch C."/>
            <person name="Lindquist E."/>
            <person name="Lopez J."/>
            <person name="Manak J.R."/>
            <person name="Muller J."/>
            <person name="Pangilinan J."/>
            <person name="Patwardhan R.P."/>
            <person name="Pitluck S."/>
            <person name="Pritham E.J."/>
            <person name="Rechtsteiner A."/>
            <person name="Rho M."/>
            <person name="Rogozin I.B."/>
            <person name="Sakarya O."/>
            <person name="Salamov A."/>
            <person name="Schaack S."/>
            <person name="Shapiro H."/>
            <person name="Shiga Y."/>
            <person name="Skalitzky C."/>
            <person name="Smith Z."/>
            <person name="Souvorov A."/>
            <person name="Sung W."/>
            <person name="Tang Z."/>
            <person name="Tsuchiya D."/>
            <person name="Tu H."/>
            <person name="Vos H."/>
            <person name="Wang M."/>
            <person name="Wolf Y.I."/>
            <person name="Yamagata H."/>
            <person name="Yamada T."/>
            <person name="Ye Y."/>
            <person name="Shaw J.R."/>
            <person name="Andrews J."/>
            <person name="Crease T.J."/>
            <person name="Tang H."/>
            <person name="Lucas S.M."/>
            <person name="Robertson H.M."/>
            <person name="Bork P."/>
            <person name="Koonin E.V."/>
            <person name="Zdobnov E.M."/>
            <person name="Grigoriev I.V."/>
            <person name="Lynch M."/>
            <person name="Boore J.L."/>
        </authorList>
    </citation>
    <scope>NUCLEOTIDE SEQUENCE [LARGE SCALE GENOMIC DNA]</scope>
</reference>
<feature type="region of interest" description="Disordered" evidence="2">
    <location>
        <begin position="320"/>
        <end position="348"/>
    </location>
</feature>
<sequence length="1118" mass="122539">MESADESVDGSHYSRMHVASICGSPSMSATVTSNNGNPFCLFYSPTLAIQHNSNVIQSSRASNSWIASLRSTKYSSSRSPIMSGGRQHELSERDNGGGWINISTGGRTGAFDYGRSPSIDGSSFSSSSSPHSLLLPSSSSFRQWGSLESIQRNQRLRQLAAQSKTKVRSISARESTAAAERWRYIQTVLERRRKESLVSRERFIRQPLDNILRQKAGAVKQVAQAPVVWDSLVAGRSILKRRALNWRAKAGRHVHFDSNQQANEANNDNSQNGEKLPQLPVVSIPEETEAPGSNESFFTNEEDQRLPLLLMTPSPRLEIITDGQQHDPGDDDDTTLQRVSPSGPSWVERQVAKVRQRKLWAFRQQQQQQQQQKLNHHPPRTILKRSVSLLVNVPDEPDTDSLNEEEEGDRSDSGQPVDDADQHDDDGIHRNNNNRQSLAWEVSLDKDEFVEMSSDQIKDAEATADDPYGGWPHFPVKLAICIQQRQKSLKERSKAGRKGKEEATTTTTTTGSEGKFHPNNSFERRKRFGKWLSIAVVRQRKRRIPKRGPLSSIHQPRASRQSGESRQPTPNADDIKGHDPAAVPANPIPDDVVGQCLTNAIPLQVLDAADLRLSVNADAIPEISRTHNSNEIDSPVASSSPISSRSDQISEADVMTPQAALLDDSSAGPESEAETIAADAQSHLDEMIPAADDSMAKDSTDDEDDDHTAGSAFSSSPPPTSRAGQRRRQEITDADETISDVTVDDGPYLIDQPAESTNVFRRKIVLKAIPPQQDVGMASRLDNIPAAAGISPVEQTEFRTASPPLGSSSISGIDNKDSGSPADGTRLAAYCSGWPMAISNQNGGDAIPYSPMATVSDWNNFEAPTSEETMAGTINRPEVDVSSDDALALTIPAAQKDSNHPPVVADSSTAVIIQTSLDKKTKEARNASRILFPPAVTSTPTQTEPPPPGSKEDDRAEEGNKCRSSTDSTMPGDVKESDEETGSECQCLHRAVLTCLLPEAAETLANLELIRRQLKKARIRRQGMSDQPAGRQPLQLCSSIKSVEQMTTYNVLGERSASRGETRQHNDKQQQQKYVQQTTRPANQSRKSEREWRERGTNSAVNFGNEWSAGTIQRASIA</sequence>
<feature type="compositionally biased region" description="Low complexity" evidence="2">
    <location>
        <begin position="632"/>
        <end position="649"/>
    </location>
</feature>
<feature type="region of interest" description="Disordered" evidence="2">
    <location>
        <begin position="694"/>
        <end position="749"/>
    </location>
</feature>
<feature type="region of interest" description="Disordered" evidence="2">
    <location>
        <begin position="1055"/>
        <end position="1105"/>
    </location>
</feature>
<name>E9GIN6_DAPPU</name>
<evidence type="ECO:0000256" key="1">
    <source>
        <dbReference type="SAM" id="Coils"/>
    </source>
</evidence>
<keyword evidence="1" id="KW-0175">Coiled coil</keyword>
<feature type="region of interest" description="Disordered" evidence="2">
    <location>
        <begin position="362"/>
        <end position="381"/>
    </location>
</feature>
<gene>
    <name evidence="3" type="ORF">DAPPUDRAFT_243392</name>
</gene>
<evidence type="ECO:0000313" key="3">
    <source>
        <dbReference type="EMBL" id="EFX80686.1"/>
    </source>
</evidence>
<feature type="region of interest" description="Disordered" evidence="2">
    <location>
        <begin position="255"/>
        <end position="276"/>
    </location>
</feature>
<dbReference type="AlphaFoldDB" id="E9GIN6"/>
<dbReference type="HOGENOM" id="CLU_280792_0_0_1"/>
<feature type="compositionally biased region" description="Basic and acidic residues" evidence="2">
    <location>
        <begin position="1056"/>
        <end position="1070"/>
    </location>
</feature>
<keyword evidence="4" id="KW-1185">Reference proteome</keyword>
<feature type="compositionally biased region" description="Polar residues" evidence="2">
    <location>
        <begin position="257"/>
        <end position="273"/>
    </location>
</feature>
<accession>E9GIN6</accession>
<feature type="coiled-coil region" evidence="1">
    <location>
        <begin position="1000"/>
        <end position="1027"/>
    </location>
</feature>
<feature type="region of interest" description="Disordered" evidence="2">
    <location>
        <begin position="543"/>
        <end position="587"/>
    </location>
</feature>
<dbReference type="OrthoDB" id="10436492at2759"/>
<dbReference type="InParanoid" id="E9GIN6"/>
<feature type="region of interest" description="Disordered" evidence="2">
    <location>
        <begin position="799"/>
        <end position="821"/>
    </location>
</feature>
<feature type="compositionally biased region" description="Basic and acidic residues" evidence="2">
    <location>
        <begin position="1086"/>
        <end position="1096"/>
    </location>
</feature>
<feature type="compositionally biased region" description="Basic and acidic residues" evidence="2">
    <location>
        <begin position="489"/>
        <end position="503"/>
    </location>
</feature>
<feature type="compositionally biased region" description="Polar residues" evidence="2">
    <location>
        <begin position="552"/>
        <end position="570"/>
    </location>
</feature>
<evidence type="ECO:0000313" key="4">
    <source>
        <dbReference type="Proteomes" id="UP000000305"/>
    </source>
</evidence>
<feature type="compositionally biased region" description="Acidic residues" evidence="2">
    <location>
        <begin position="395"/>
        <end position="409"/>
    </location>
</feature>
<organism evidence="3 4">
    <name type="scientific">Daphnia pulex</name>
    <name type="common">Water flea</name>
    <dbReference type="NCBI Taxonomy" id="6669"/>
    <lineage>
        <taxon>Eukaryota</taxon>
        <taxon>Metazoa</taxon>
        <taxon>Ecdysozoa</taxon>
        <taxon>Arthropoda</taxon>
        <taxon>Crustacea</taxon>
        <taxon>Branchiopoda</taxon>
        <taxon>Diplostraca</taxon>
        <taxon>Cladocera</taxon>
        <taxon>Anomopoda</taxon>
        <taxon>Daphniidae</taxon>
        <taxon>Daphnia</taxon>
    </lineage>
</organism>
<feature type="compositionally biased region" description="Basic and acidic residues" evidence="2">
    <location>
        <begin position="950"/>
        <end position="961"/>
    </location>
</feature>
<feature type="region of interest" description="Disordered" evidence="2">
    <location>
        <begin position="76"/>
        <end position="101"/>
    </location>
</feature>
<evidence type="ECO:0000256" key="2">
    <source>
        <dbReference type="SAM" id="MobiDB-lite"/>
    </source>
</evidence>
<dbReference type="EMBL" id="GL732546">
    <property type="protein sequence ID" value="EFX80686.1"/>
    <property type="molecule type" value="Genomic_DNA"/>
</dbReference>